<dbReference type="SUPFAM" id="SSF141523">
    <property type="entry name" value="L,D-transpeptidase catalytic domain-like"/>
    <property type="match status" value="1"/>
</dbReference>
<keyword evidence="6 13" id="KW-0573">Peptidoglycan synthesis</keyword>
<name>A0A1T3NWP5_9ACTN</name>
<dbReference type="CDD" id="cd13432">
    <property type="entry name" value="LDT_IgD_like_2"/>
    <property type="match status" value="1"/>
</dbReference>
<keyword evidence="2" id="KW-1003">Cell membrane</keyword>
<comment type="pathway">
    <text evidence="12">Glycan biosynthesis.</text>
</comment>
<keyword evidence="9" id="KW-0449">Lipoprotein</keyword>
<evidence type="ECO:0000256" key="3">
    <source>
        <dbReference type="ARBA" id="ARBA00022679"/>
    </source>
</evidence>
<dbReference type="AlphaFoldDB" id="A0A1T3NWP5"/>
<evidence type="ECO:0000256" key="6">
    <source>
        <dbReference type="ARBA" id="ARBA00022984"/>
    </source>
</evidence>
<gene>
    <name evidence="16" type="ORF">B4N89_09005</name>
</gene>
<keyword evidence="7" id="KW-0472">Membrane</keyword>
<feature type="active site" description="Proton donor/acceptor" evidence="13">
    <location>
        <position position="353"/>
    </location>
</feature>
<evidence type="ECO:0000256" key="8">
    <source>
        <dbReference type="ARBA" id="ARBA00023139"/>
    </source>
</evidence>
<evidence type="ECO:0000313" key="17">
    <source>
        <dbReference type="Proteomes" id="UP000190037"/>
    </source>
</evidence>
<keyword evidence="8" id="KW-0564">Palmitate</keyword>
<dbReference type="PROSITE" id="PS52029">
    <property type="entry name" value="LD_TPASE"/>
    <property type="match status" value="1"/>
</dbReference>
<proteinExistence type="predicted"/>
<reference evidence="16 17" key="1">
    <citation type="submission" date="2017-03" db="EMBL/GenBank/DDBJ databases">
        <title>Draft genome sequence of Streptomyces scabrisporus NF3, endophyte isolated from Amphipterygium adstringens.</title>
        <authorList>
            <person name="Vazquez M."/>
            <person name="Ceapa C.D."/>
            <person name="Rodriguez Luna D."/>
            <person name="Sanchez Esquivel S."/>
        </authorList>
    </citation>
    <scope>NUCLEOTIDE SEQUENCE [LARGE SCALE GENOMIC DNA]</scope>
    <source>
        <strain evidence="16 17">NF3</strain>
    </source>
</reference>
<dbReference type="FunFam" id="2.40.440.10:FF:000005">
    <property type="entry name" value="L,D-transpeptidase 2"/>
    <property type="match status" value="1"/>
</dbReference>
<dbReference type="PANTHER" id="PTHR30582:SF2">
    <property type="entry name" value="L,D-TRANSPEPTIDASE YCIB-RELATED"/>
    <property type="match status" value="1"/>
</dbReference>
<dbReference type="Gene3D" id="2.60.40.3710">
    <property type="match status" value="1"/>
</dbReference>
<evidence type="ECO:0000256" key="11">
    <source>
        <dbReference type="ARBA" id="ARBA00023316"/>
    </source>
</evidence>
<dbReference type="Gene3D" id="2.40.440.10">
    <property type="entry name" value="L,D-transpeptidase catalytic domain-like"/>
    <property type="match status" value="1"/>
</dbReference>
<dbReference type="GO" id="GO:0016746">
    <property type="term" value="F:acyltransferase activity"/>
    <property type="evidence" value="ECO:0007669"/>
    <property type="project" value="UniProtKB-KW"/>
</dbReference>
<dbReference type="GO" id="GO:0005576">
    <property type="term" value="C:extracellular region"/>
    <property type="evidence" value="ECO:0007669"/>
    <property type="project" value="TreeGrafter"/>
</dbReference>
<feature type="active site" description="Nucleophile" evidence="13">
    <location>
        <position position="373"/>
    </location>
</feature>
<evidence type="ECO:0000256" key="13">
    <source>
        <dbReference type="PROSITE-ProRule" id="PRU01373"/>
    </source>
</evidence>
<evidence type="ECO:0000256" key="4">
    <source>
        <dbReference type="ARBA" id="ARBA00022729"/>
    </source>
</evidence>
<dbReference type="GO" id="GO:0071972">
    <property type="term" value="F:peptidoglycan L,D-transpeptidase activity"/>
    <property type="evidence" value="ECO:0007669"/>
    <property type="project" value="TreeGrafter"/>
</dbReference>
<keyword evidence="17" id="KW-1185">Reference proteome</keyword>
<feature type="domain" description="L,D-TPase catalytic" evidence="15">
    <location>
        <begin position="272"/>
        <end position="405"/>
    </location>
</feature>
<dbReference type="GO" id="GO:0018104">
    <property type="term" value="P:peptidoglycan-protein cross-linking"/>
    <property type="evidence" value="ECO:0007669"/>
    <property type="project" value="TreeGrafter"/>
</dbReference>
<evidence type="ECO:0000256" key="12">
    <source>
        <dbReference type="ARBA" id="ARBA00060592"/>
    </source>
</evidence>
<protein>
    <recommendedName>
        <fullName evidence="15">L,D-TPase catalytic domain-containing protein</fullName>
    </recommendedName>
</protein>
<keyword evidence="10" id="KW-0012">Acyltransferase</keyword>
<dbReference type="OrthoDB" id="5242354at2"/>
<evidence type="ECO:0000256" key="1">
    <source>
        <dbReference type="ARBA" id="ARBA00004752"/>
    </source>
</evidence>
<dbReference type="CDD" id="cd16913">
    <property type="entry name" value="YkuD_like"/>
    <property type="match status" value="1"/>
</dbReference>
<evidence type="ECO:0000256" key="7">
    <source>
        <dbReference type="ARBA" id="ARBA00023136"/>
    </source>
</evidence>
<keyword evidence="4" id="KW-0732">Signal</keyword>
<dbReference type="STRING" id="159449.B4N89_09005"/>
<evidence type="ECO:0000256" key="10">
    <source>
        <dbReference type="ARBA" id="ARBA00023315"/>
    </source>
</evidence>
<dbReference type="InterPro" id="IPR041280">
    <property type="entry name" value="Big_10"/>
</dbReference>
<keyword evidence="11 13" id="KW-0961">Cell wall biogenesis/degradation</keyword>
<dbReference type="Pfam" id="PF17964">
    <property type="entry name" value="Big_10"/>
    <property type="match status" value="1"/>
</dbReference>
<evidence type="ECO:0000256" key="5">
    <source>
        <dbReference type="ARBA" id="ARBA00022960"/>
    </source>
</evidence>
<dbReference type="EMBL" id="MWQN01000001">
    <property type="protein sequence ID" value="OPC81070.1"/>
    <property type="molecule type" value="Genomic_DNA"/>
</dbReference>
<sequence>MSTTAAGATSGASAQRPRSRRRIRRALPALAVCVALLGAGACGGGDGKKDGKDTKDDKVAPIAQTRAPDGAPKVSQAVVTILPKDGATEVATDGALKVSASAGKLTQVTVTGSEGGKPVEGTISPDGASWQPAAALRTGTKYAVSATATDAAGLVSALQSSFTTLTPANTNYGVFNIDANETYGVGMIVSLEFTRKVTDKAVVNRSVKVTSEPAVEVEGHWFGNQRLDFRPEKYWKPGTKVTLHLDLDGKQTSPGVYGKQKKDVTFTVGRAQTSVADHTAHTLTITRDGAPLKKLPASLGDAENPSWNGKMTIMSKEPTVHMDSQTVGLAKGVYDIKDVPHGMRLSNTGTYVHGNYWRTDPLPFGKENTSHGCVSLQDVKGGGDPNMNAAWFYKESLIGDVVEVVNSPRKVVDPDNGWSGWAMDWAAWTAAS</sequence>
<evidence type="ECO:0000256" key="14">
    <source>
        <dbReference type="SAM" id="MobiDB-lite"/>
    </source>
</evidence>
<dbReference type="Pfam" id="PF03734">
    <property type="entry name" value="YkuD"/>
    <property type="match status" value="1"/>
</dbReference>
<organism evidence="16 17">
    <name type="scientific">Embleya scabrispora</name>
    <dbReference type="NCBI Taxonomy" id="159449"/>
    <lineage>
        <taxon>Bacteria</taxon>
        <taxon>Bacillati</taxon>
        <taxon>Actinomycetota</taxon>
        <taxon>Actinomycetes</taxon>
        <taxon>Kitasatosporales</taxon>
        <taxon>Streptomycetaceae</taxon>
        <taxon>Embleya</taxon>
    </lineage>
</organism>
<dbReference type="Proteomes" id="UP000190037">
    <property type="component" value="Unassembled WGS sequence"/>
</dbReference>
<dbReference type="Gene3D" id="2.60.40.3780">
    <property type="match status" value="1"/>
</dbReference>
<comment type="pathway">
    <text evidence="1 13">Cell wall biogenesis; peptidoglycan biosynthesis.</text>
</comment>
<feature type="compositionally biased region" description="Low complexity" evidence="14">
    <location>
        <begin position="1"/>
        <end position="16"/>
    </location>
</feature>
<evidence type="ECO:0000313" key="16">
    <source>
        <dbReference type="EMBL" id="OPC81070.1"/>
    </source>
</evidence>
<dbReference type="InterPro" id="IPR005490">
    <property type="entry name" value="LD_TPept_cat_dom"/>
</dbReference>
<accession>A0A1T3NWP5</accession>
<keyword evidence="3" id="KW-0808">Transferase</keyword>
<dbReference type="GO" id="GO:0071555">
    <property type="term" value="P:cell wall organization"/>
    <property type="evidence" value="ECO:0007669"/>
    <property type="project" value="UniProtKB-UniRule"/>
</dbReference>
<comment type="caution">
    <text evidence="16">The sequence shown here is derived from an EMBL/GenBank/DDBJ whole genome shotgun (WGS) entry which is preliminary data.</text>
</comment>
<evidence type="ECO:0000256" key="9">
    <source>
        <dbReference type="ARBA" id="ARBA00023288"/>
    </source>
</evidence>
<dbReference type="UniPathway" id="UPA00219"/>
<feature type="region of interest" description="Disordered" evidence="14">
    <location>
        <begin position="1"/>
        <end position="21"/>
    </location>
</feature>
<keyword evidence="5 13" id="KW-0133">Cell shape</keyword>
<dbReference type="RefSeq" id="WP_078975376.1">
    <property type="nucleotide sequence ID" value="NZ_MWQN01000001.1"/>
</dbReference>
<evidence type="ECO:0000259" key="15">
    <source>
        <dbReference type="PROSITE" id="PS52029"/>
    </source>
</evidence>
<dbReference type="InterPro" id="IPR050979">
    <property type="entry name" value="LD-transpeptidase"/>
</dbReference>
<dbReference type="PANTHER" id="PTHR30582">
    <property type="entry name" value="L,D-TRANSPEPTIDASE"/>
    <property type="match status" value="1"/>
</dbReference>
<evidence type="ECO:0000256" key="2">
    <source>
        <dbReference type="ARBA" id="ARBA00022475"/>
    </source>
</evidence>
<dbReference type="InterPro" id="IPR038063">
    <property type="entry name" value="Transpep_catalytic_dom"/>
</dbReference>
<dbReference type="GO" id="GO:0008360">
    <property type="term" value="P:regulation of cell shape"/>
    <property type="evidence" value="ECO:0007669"/>
    <property type="project" value="UniProtKB-UniRule"/>
</dbReference>